<keyword evidence="2" id="KW-0732">Signal</keyword>
<dbReference type="PANTHER" id="PTHR12319:SF2">
    <property type="entry name" value="CYSTATIN-LIKE PROTEIN-RELATED"/>
    <property type="match status" value="1"/>
</dbReference>
<feature type="domain" description="Cystatin" evidence="3">
    <location>
        <begin position="20"/>
        <end position="109"/>
    </location>
</feature>
<keyword evidence="5" id="KW-1185">Reference proteome</keyword>
<evidence type="ECO:0000259" key="3">
    <source>
        <dbReference type="SMART" id="SM00043"/>
    </source>
</evidence>
<evidence type="ECO:0000313" key="4">
    <source>
        <dbReference type="EMBL" id="TDG43077.1"/>
    </source>
</evidence>
<dbReference type="CDD" id="cd00042">
    <property type="entry name" value="CY"/>
    <property type="match status" value="1"/>
</dbReference>
<name>A0A484B2G5_DRONA</name>
<dbReference type="OrthoDB" id="1908104at2759"/>
<reference evidence="4 5" key="1">
    <citation type="journal article" date="2019" name="J. Hered.">
        <title>An Improved Genome Assembly for Drosophila navojoa, the Basal Species in the mojavensis Cluster.</title>
        <authorList>
            <person name="Vanderlinde T."/>
            <person name="Dupim E.G."/>
            <person name="Nazario-Yepiz N.O."/>
            <person name="Carvalho A.B."/>
        </authorList>
    </citation>
    <scope>NUCLEOTIDE SEQUENCE [LARGE SCALE GENOMIC DNA]</scope>
    <source>
        <strain evidence="4">Navoj_Jal97</strain>
        <tissue evidence="4">Whole organism</tissue>
    </source>
</reference>
<dbReference type="GO" id="GO:0004869">
    <property type="term" value="F:cysteine-type endopeptidase inhibitor activity"/>
    <property type="evidence" value="ECO:0007669"/>
    <property type="project" value="InterPro"/>
</dbReference>
<evidence type="ECO:0000256" key="1">
    <source>
        <dbReference type="ARBA" id="ARBA00009403"/>
    </source>
</evidence>
<accession>A0A484B2G5</accession>
<dbReference type="Proteomes" id="UP000295192">
    <property type="component" value="Unassembled WGS sequence"/>
</dbReference>
<dbReference type="EMBL" id="LSRL02000179">
    <property type="protein sequence ID" value="TDG43077.1"/>
    <property type="molecule type" value="Genomic_DNA"/>
</dbReference>
<feature type="chain" id="PRO_5019754637" description="Cystatin domain-containing protein" evidence="2">
    <location>
        <begin position="20"/>
        <end position="119"/>
    </location>
</feature>
<dbReference type="Pfam" id="PF00031">
    <property type="entry name" value="Cystatin"/>
    <property type="match status" value="1"/>
</dbReference>
<proteinExistence type="inferred from homology"/>
<dbReference type="Gene3D" id="3.10.450.10">
    <property type="match status" value="1"/>
</dbReference>
<dbReference type="InterPro" id="IPR053128">
    <property type="entry name" value="Cystatin-like"/>
</dbReference>
<dbReference type="PANTHER" id="PTHR12319">
    <property type="entry name" value="CYSTATIN-RELATED"/>
    <property type="match status" value="1"/>
</dbReference>
<sequence length="119" mass="12834">MLSMKIIFVLSLAVTIVSAGIGGGIKELSGDDLKEAEQILNDSLAKLASGDGPNYKLGKIIKATRQVVSGSKYIYDVELIEGNNTKVCNVKIWSQPWLENGIEVTFNCPDGQVVKKHGI</sequence>
<dbReference type="InterPro" id="IPR046350">
    <property type="entry name" value="Cystatin_sf"/>
</dbReference>
<dbReference type="AlphaFoldDB" id="A0A484B2G5"/>
<dbReference type="OMA" id="VCNVKIW"/>
<feature type="signal peptide" evidence="2">
    <location>
        <begin position="1"/>
        <end position="19"/>
    </location>
</feature>
<organism evidence="4 5">
    <name type="scientific">Drosophila navojoa</name>
    <name type="common">Fruit fly</name>
    <dbReference type="NCBI Taxonomy" id="7232"/>
    <lineage>
        <taxon>Eukaryota</taxon>
        <taxon>Metazoa</taxon>
        <taxon>Ecdysozoa</taxon>
        <taxon>Arthropoda</taxon>
        <taxon>Hexapoda</taxon>
        <taxon>Insecta</taxon>
        <taxon>Pterygota</taxon>
        <taxon>Neoptera</taxon>
        <taxon>Endopterygota</taxon>
        <taxon>Diptera</taxon>
        <taxon>Brachycera</taxon>
        <taxon>Muscomorpha</taxon>
        <taxon>Ephydroidea</taxon>
        <taxon>Drosophilidae</taxon>
        <taxon>Drosophila</taxon>
    </lineage>
</organism>
<evidence type="ECO:0000313" key="5">
    <source>
        <dbReference type="Proteomes" id="UP000295192"/>
    </source>
</evidence>
<gene>
    <name evidence="4" type="ORF">AWZ03_010493</name>
</gene>
<dbReference type="InterPro" id="IPR018073">
    <property type="entry name" value="Prot_inh_cystat_CS"/>
</dbReference>
<dbReference type="SUPFAM" id="SSF54403">
    <property type="entry name" value="Cystatin/monellin"/>
    <property type="match status" value="1"/>
</dbReference>
<comment type="caution">
    <text evidence="4">The sequence shown here is derived from an EMBL/GenBank/DDBJ whole genome shotgun (WGS) entry which is preliminary data.</text>
</comment>
<dbReference type="PROSITE" id="PS00287">
    <property type="entry name" value="CYSTATIN"/>
    <property type="match status" value="1"/>
</dbReference>
<dbReference type="SMART" id="SM00043">
    <property type="entry name" value="CY"/>
    <property type="match status" value="1"/>
</dbReference>
<dbReference type="InterPro" id="IPR000010">
    <property type="entry name" value="Cystatin_dom"/>
</dbReference>
<evidence type="ECO:0000256" key="2">
    <source>
        <dbReference type="SAM" id="SignalP"/>
    </source>
</evidence>
<comment type="similarity">
    <text evidence="1">Belongs to the cystatin family.</text>
</comment>
<protein>
    <recommendedName>
        <fullName evidence="3">Cystatin domain-containing protein</fullName>
    </recommendedName>
</protein>